<keyword evidence="7 14" id="KW-0812">Transmembrane</keyword>
<evidence type="ECO:0000313" key="16">
    <source>
        <dbReference type="Proteomes" id="UP000254340"/>
    </source>
</evidence>
<organism evidence="15 16">
    <name type="scientific">Klebsiella pneumoniae</name>
    <dbReference type="NCBI Taxonomy" id="573"/>
    <lineage>
        <taxon>Bacteria</taxon>
        <taxon>Pseudomonadati</taxon>
        <taxon>Pseudomonadota</taxon>
        <taxon>Gammaproteobacteria</taxon>
        <taxon>Enterobacterales</taxon>
        <taxon>Enterobacteriaceae</taxon>
        <taxon>Klebsiella/Raoultella group</taxon>
        <taxon>Klebsiella</taxon>
        <taxon>Klebsiella pneumoniae complex</taxon>
    </lineage>
</organism>
<dbReference type="InterPro" id="IPR004703">
    <property type="entry name" value="PTS_sugar-sp_permease"/>
</dbReference>
<evidence type="ECO:0000256" key="9">
    <source>
        <dbReference type="ARBA" id="ARBA00023136"/>
    </source>
</evidence>
<dbReference type="GO" id="GO:0005886">
    <property type="term" value="C:plasma membrane"/>
    <property type="evidence" value="ECO:0007669"/>
    <property type="project" value="UniProtKB-SubCell"/>
</dbReference>
<keyword evidence="4" id="KW-1003">Cell membrane</keyword>
<protein>
    <recommendedName>
        <fullName evidence="12">Ascorbate-specific PTS system EIIC component</fullName>
    </recommendedName>
    <alternativeName>
        <fullName evidence="13">Ascorbate-specific permease IIC component UlaA</fullName>
    </alternativeName>
</protein>
<comment type="function">
    <text evidence="10">The phosphoenolpyruvate-dependent sugar phosphotransferase system (sugar PTS), a major carbohydrate active transport system, catalyzes the phosphorylation of incoming sugar substrates concomitantly with their translocation across the cell membrane. The enzyme II UlaABC PTS system is involved in ascorbate transport.</text>
</comment>
<evidence type="ECO:0000313" key="15">
    <source>
        <dbReference type="EMBL" id="STT72930.1"/>
    </source>
</evidence>
<dbReference type="PANTHER" id="PTHR33843">
    <property type="entry name" value="ASCORBATE-SPECIFIC PTS SYSTEM EIIC COMPONENT"/>
    <property type="match status" value="1"/>
</dbReference>
<keyword evidence="6" id="KW-0598">Phosphotransferase system</keyword>
<feature type="transmembrane region" description="Helical" evidence="14">
    <location>
        <begin position="89"/>
        <end position="110"/>
    </location>
</feature>
<evidence type="ECO:0000256" key="7">
    <source>
        <dbReference type="ARBA" id="ARBA00022692"/>
    </source>
</evidence>
<evidence type="ECO:0000256" key="5">
    <source>
        <dbReference type="ARBA" id="ARBA00022597"/>
    </source>
</evidence>
<keyword evidence="3" id="KW-0813">Transport</keyword>
<comment type="similarity">
    <text evidence="11">Belongs to the UlaA family.</text>
</comment>
<evidence type="ECO:0000256" key="3">
    <source>
        <dbReference type="ARBA" id="ARBA00022448"/>
    </source>
</evidence>
<evidence type="ECO:0000256" key="10">
    <source>
        <dbReference type="ARBA" id="ARBA00037387"/>
    </source>
</evidence>
<evidence type="ECO:0000256" key="6">
    <source>
        <dbReference type="ARBA" id="ARBA00022683"/>
    </source>
</evidence>
<gene>
    <name evidence="15" type="primary">ulaA_1</name>
    <name evidence="15" type="ORF">NCTC5047_00615</name>
</gene>
<keyword evidence="9 14" id="KW-0472">Membrane</keyword>
<evidence type="ECO:0000256" key="14">
    <source>
        <dbReference type="SAM" id="Phobius"/>
    </source>
</evidence>
<evidence type="ECO:0000256" key="8">
    <source>
        <dbReference type="ARBA" id="ARBA00022989"/>
    </source>
</evidence>
<comment type="subcellular location">
    <subcellularLocation>
        <location evidence="1">Cell membrane</location>
        <topology evidence="1">Multi-pass membrane protein</topology>
    </subcellularLocation>
</comment>
<accession>A0A377XCT3</accession>
<feature type="transmembrane region" description="Helical" evidence="14">
    <location>
        <begin position="38"/>
        <end position="69"/>
    </location>
</feature>
<dbReference type="EMBL" id="UGLH01000004">
    <property type="protein sequence ID" value="STT72930.1"/>
    <property type="molecule type" value="Genomic_DNA"/>
</dbReference>
<dbReference type="InterPro" id="IPR051562">
    <property type="entry name" value="Ascorbate-PTS_EIIC"/>
</dbReference>
<comment type="subunit">
    <text evidence="2">Homodimer.</text>
</comment>
<evidence type="ECO:0000256" key="1">
    <source>
        <dbReference type="ARBA" id="ARBA00004651"/>
    </source>
</evidence>
<feature type="transmembrane region" description="Helical" evidence="14">
    <location>
        <begin position="122"/>
        <end position="142"/>
    </location>
</feature>
<dbReference type="Proteomes" id="UP000254340">
    <property type="component" value="Unassembled WGS sequence"/>
</dbReference>
<evidence type="ECO:0000256" key="13">
    <source>
        <dbReference type="ARBA" id="ARBA00042859"/>
    </source>
</evidence>
<proteinExistence type="inferred from homology"/>
<dbReference type="GO" id="GO:0009401">
    <property type="term" value="P:phosphoenolpyruvate-dependent sugar phosphotransferase system"/>
    <property type="evidence" value="ECO:0007669"/>
    <property type="project" value="UniProtKB-KW"/>
</dbReference>
<evidence type="ECO:0000256" key="4">
    <source>
        <dbReference type="ARBA" id="ARBA00022475"/>
    </source>
</evidence>
<name>A0A377XCT3_KLEPN</name>
<dbReference type="PANTHER" id="PTHR33843:SF4">
    <property type="entry name" value="ASCORBATE-SPECIFIC PTS SYSTEM EIIC COMPONENT"/>
    <property type="match status" value="1"/>
</dbReference>
<reference evidence="15 16" key="1">
    <citation type="submission" date="2018-06" db="EMBL/GenBank/DDBJ databases">
        <authorList>
            <consortium name="Pathogen Informatics"/>
            <person name="Doyle S."/>
        </authorList>
    </citation>
    <scope>NUCLEOTIDE SEQUENCE [LARGE SCALE GENOMIC DNA]</scope>
    <source>
        <strain evidence="15 16">NCTC5047</strain>
    </source>
</reference>
<keyword evidence="5" id="KW-0762">Sugar transport</keyword>
<evidence type="ECO:0000256" key="12">
    <source>
        <dbReference type="ARBA" id="ARBA00039702"/>
    </source>
</evidence>
<evidence type="ECO:0000256" key="11">
    <source>
        <dbReference type="ARBA" id="ARBA00038218"/>
    </source>
</evidence>
<dbReference type="Pfam" id="PF03611">
    <property type="entry name" value="EIIC-GAT"/>
    <property type="match status" value="1"/>
</dbReference>
<dbReference type="AlphaFoldDB" id="A0A377XCT3"/>
<sequence length="143" mass="14600">MVIAEIVPAFKGIADKLVKDAKPALDCPTVFPFAPNAVIVGFLASFVAGLVSMFLCPLFGLSVIVPGLVPHFFCGAKAGVYGNITGGRCGAVVGAFAHGLLISFLPAILLPMMGDMGLGSTTFGDADFGVVGIVLGHIIAMFN</sequence>
<evidence type="ECO:0000256" key="2">
    <source>
        <dbReference type="ARBA" id="ARBA00011738"/>
    </source>
</evidence>
<keyword evidence="8 14" id="KW-1133">Transmembrane helix</keyword>